<reference evidence="1 2" key="1">
    <citation type="journal article" date="2015" name="Genome Announc.">
        <title>Expanding the biotechnology potential of lactobacilli through comparative genomics of 213 strains and associated genera.</title>
        <authorList>
            <person name="Sun Z."/>
            <person name="Harris H.M."/>
            <person name="McCann A."/>
            <person name="Guo C."/>
            <person name="Argimon S."/>
            <person name="Zhang W."/>
            <person name="Yang X."/>
            <person name="Jeffery I.B."/>
            <person name="Cooney J.C."/>
            <person name="Kagawa T.F."/>
            <person name="Liu W."/>
            <person name="Song Y."/>
            <person name="Salvetti E."/>
            <person name="Wrobel A."/>
            <person name="Rasinkangas P."/>
            <person name="Parkhill J."/>
            <person name="Rea M.C."/>
            <person name="O'Sullivan O."/>
            <person name="Ritari J."/>
            <person name="Douillard F.P."/>
            <person name="Paul Ross R."/>
            <person name="Yang R."/>
            <person name="Briner A.E."/>
            <person name="Felis G.E."/>
            <person name="de Vos W.M."/>
            <person name="Barrangou R."/>
            <person name="Klaenhammer T.R."/>
            <person name="Caufield P.W."/>
            <person name="Cui Y."/>
            <person name="Zhang H."/>
            <person name="O'Toole P.W."/>
        </authorList>
    </citation>
    <scope>NUCLEOTIDE SEQUENCE [LARGE SCALE GENOMIC DNA]</scope>
    <source>
        <strain evidence="1 2">DSM 20003</strain>
    </source>
</reference>
<comment type="caution">
    <text evidence="1">The sequence shown here is derived from an EMBL/GenBank/DDBJ whole genome shotgun (WGS) entry which is preliminary data.</text>
</comment>
<keyword evidence="2" id="KW-1185">Reference proteome</keyword>
<organism evidence="1 2">
    <name type="scientific">Loigolactobacillus bifermentans DSM 20003</name>
    <dbReference type="NCBI Taxonomy" id="1423726"/>
    <lineage>
        <taxon>Bacteria</taxon>
        <taxon>Bacillati</taxon>
        <taxon>Bacillota</taxon>
        <taxon>Bacilli</taxon>
        <taxon>Lactobacillales</taxon>
        <taxon>Lactobacillaceae</taxon>
        <taxon>Loigolactobacillus</taxon>
    </lineage>
</organism>
<evidence type="ECO:0000313" key="1">
    <source>
        <dbReference type="EMBL" id="KRK34622.1"/>
    </source>
</evidence>
<dbReference type="PATRIC" id="fig|1423726.3.peg.390"/>
<dbReference type="Proteomes" id="UP000051461">
    <property type="component" value="Unassembled WGS sequence"/>
</dbReference>
<name>A0A0R1GKU5_9LACO</name>
<dbReference type="EMBL" id="AZDA01000090">
    <property type="protein sequence ID" value="KRK34622.1"/>
    <property type="molecule type" value="Genomic_DNA"/>
</dbReference>
<accession>A0A0R1GKU5</accession>
<dbReference type="AlphaFoldDB" id="A0A0R1GKU5"/>
<proteinExistence type="predicted"/>
<sequence>MEKLMNKIREIVDVNELDGVANISITTSSLAIDGIEKVSLIASGDGIKLR</sequence>
<evidence type="ECO:0000313" key="2">
    <source>
        <dbReference type="Proteomes" id="UP000051461"/>
    </source>
</evidence>
<protein>
    <submittedName>
        <fullName evidence="1">Uncharacterized protein</fullName>
    </submittedName>
</protein>
<gene>
    <name evidence="1" type="ORF">FC07_GL000372</name>
</gene>